<dbReference type="EMBL" id="JBAKAP010000040">
    <property type="protein sequence ID" value="MEL0618671.1"/>
    <property type="molecule type" value="Genomic_DNA"/>
</dbReference>
<keyword evidence="3" id="KW-1185">Reference proteome</keyword>
<gene>
    <name evidence="2" type="ORF">V6243_17735</name>
</gene>
<dbReference type="Proteomes" id="UP001378242">
    <property type="component" value="Unassembled WGS sequence"/>
</dbReference>
<name>A0ABU9GKM5_COBMA</name>
<dbReference type="RefSeq" id="WP_341542971.1">
    <property type="nucleotide sequence ID" value="NZ_JBAKAP010000040.1"/>
</dbReference>
<comment type="caution">
    <text evidence="2">The sequence shown here is derived from an EMBL/GenBank/DDBJ whole genome shotgun (WGS) entry which is preliminary data.</text>
</comment>
<feature type="compositionally biased region" description="Basic and acidic residues" evidence="1">
    <location>
        <begin position="49"/>
        <end position="74"/>
    </location>
</feature>
<sequence>TAGNAMRPRQRMRTLRIHLCKCKRFLQKASSHAVFGAFGRHDSGRHHGKEAGLIDRSDDSRESHLEKRGVDNLT</sequence>
<evidence type="ECO:0000313" key="3">
    <source>
        <dbReference type="Proteomes" id="UP001378242"/>
    </source>
</evidence>
<evidence type="ECO:0000256" key="1">
    <source>
        <dbReference type="SAM" id="MobiDB-lite"/>
    </source>
</evidence>
<evidence type="ECO:0000313" key="2">
    <source>
        <dbReference type="EMBL" id="MEL0618671.1"/>
    </source>
</evidence>
<proteinExistence type="predicted"/>
<protein>
    <submittedName>
        <fullName evidence="2">Uncharacterized protein</fullName>
    </submittedName>
</protein>
<organism evidence="2 3">
    <name type="scientific">Cobetia marina</name>
    <name type="common">Deleya marina</name>
    <dbReference type="NCBI Taxonomy" id="28258"/>
    <lineage>
        <taxon>Bacteria</taxon>
        <taxon>Pseudomonadati</taxon>
        <taxon>Pseudomonadota</taxon>
        <taxon>Gammaproteobacteria</taxon>
        <taxon>Oceanospirillales</taxon>
        <taxon>Halomonadaceae</taxon>
        <taxon>Cobetia</taxon>
    </lineage>
</organism>
<feature type="non-terminal residue" evidence="2">
    <location>
        <position position="1"/>
    </location>
</feature>
<accession>A0ABU9GKM5</accession>
<feature type="region of interest" description="Disordered" evidence="1">
    <location>
        <begin position="38"/>
        <end position="74"/>
    </location>
</feature>
<reference evidence="2 3" key="1">
    <citation type="submission" date="2024-02" db="EMBL/GenBank/DDBJ databases">
        <title>Bacteria isolated from the canopy kelp, Nereocystis luetkeana.</title>
        <authorList>
            <person name="Pfister C.A."/>
            <person name="Younker I.T."/>
            <person name="Light S.H."/>
        </authorList>
    </citation>
    <scope>NUCLEOTIDE SEQUENCE [LARGE SCALE GENOMIC DNA]</scope>
    <source>
        <strain evidence="2 3">TI.5.07</strain>
    </source>
</reference>